<evidence type="ECO:0000256" key="1">
    <source>
        <dbReference type="ARBA" id="ARBA00006479"/>
    </source>
</evidence>
<name>A0A4P6FEM6_9MICO</name>
<sequence>MSQIDPGTPTWLRTHNDRTAFRLLLEHGPLTRTQLGELSGMSKPTAAQMISRLERVDLIHAVGEVSGGRGPNAVSYGVRTDRIVGVAVSILADGSHAVVVDAADAEHPIVAVPHEPSGRTPEDDVRRAVRAASEAAGVDPANVSHVVVGVQAAVFAERDALSLTDTLPGWPATGARGRIEEALGLQVVLENDVNLAAIAERAVGIAADVSSFAEFWIGDGLGVALDFDGVVHRGASGGAGEIGYLEASRSAIRLVPEARDFTDLLGGPVVADLLGARDGEGLADVLPRLAGDEAALDAIAERVAITIGPVVAVVDPALVVLAGPTSLAGGEALAARVAERIDRSAHPTLAVRVSGTGDQPVLLGARRLLVDRIRDLLEADITTAA</sequence>
<accession>A0A4P6FEM6</accession>
<dbReference type="InterPro" id="IPR036390">
    <property type="entry name" value="WH_DNA-bd_sf"/>
</dbReference>
<dbReference type="AlphaFoldDB" id="A0A4P6FEM6"/>
<dbReference type="OrthoDB" id="3523179at2"/>
<dbReference type="KEGG" id="agf:ET445_16690"/>
<dbReference type="SUPFAM" id="SSF46785">
    <property type="entry name" value="Winged helix' DNA-binding domain"/>
    <property type="match status" value="1"/>
</dbReference>
<dbReference type="Pfam" id="PF00480">
    <property type="entry name" value="ROK"/>
    <property type="match status" value="1"/>
</dbReference>
<keyword evidence="3" id="KW-1185">Reference proteome</keyword>
<protein>
    <submittedName>
        <fullName evidence="2">ROK family transcriptional regulator</fullName>
    </submittedName>
</protein>
<dbReference type="Gene3D" id="3.30.420.40">
    <property type="match status" value="2"/>
</dbReference>
<dbReference type="InterPro" id="IPR036388">
    <property type="entry name" value="WH-like_DNA-bd_sf"/>
</dbReference>
<dbReference type="RefSeq" id="WP_129192274.1">
    <property type="nucleotide sequence ID" value="NZ_CP035491.1"/>
</dbReference>
<evidence type="ECO:0000313" key="2">
    <source>
        <dbReference type="EMBL" id="QAY74730.1"/>
    </source>
</evidence>
<dbReference type="SUPFAM" id="SSF53067">
    <property type="entry name" value="Actin-like ATPase domain"/>
    <property type="match status" value="1"/>
</dbReference>
<dbReference type="PANTHER" id="PTHR18964">
    <property type="entry name" value="ROK (REPRESSOR, ORF, KINASE) FAMILY"/>
    <property type="match status" value="1"/>
</dbReference>
<dbReference type="Proteomes" id="UP000291259">
    <property type="component" value="Chromosome"/>
</dbReference>
<comment type="similarity">
    <text evidence="1">Belongs to the ROK (NagC/XylR) family.</text>
</comment>
<dbReference type="Gene3D" id="1.10.10.10">
    <property type="entry name" value="Winged helix-like DNA-binding domain superfamily/Winged helix DNA-binding domain"/>
    <property type="match status" value="1"/>
</dbReference>
<dbReference type="InterPro" id="IPR000600">
    <property type="entry name" value="ROK"/>
</dbReference>
<reference evidence="2 3" key="1">
    <citation type="submission" date="2019-01" db="EMBL/GenBank/DDBJ databases">
        <title>Genome sequencing of strain FW100M-8.</title>
        <authorList>
            <person name="Heo J."/>
            <person name="Kim S.-J."/>
            <person name="Kim J.-S."/>
            <person name="Hong S.-B."/>
            <person name="Kwon S.-W."/>
        </authorList>
    </citation>
    <scope>NUCLEOTIDE SEQUENCE [LARGE SCALE GENOMIC DNA]</scope>
    <source>
        <strain evidence="2 3">FW100M-8</strain>
    </source>
</reference>
<gene>
    <name evidence="2" type="ORF">ET445_16690</name>
</gene>
<dbReference type="PANTHER" id="PTHR18964:SF149">
    <property type="entry name" value="BIFUNCTIONAL UDP-N-ACETYLGLUCOSAMINE 2-EPIMERASE_N-ACETYLMANNOSAMINE KINASE"/>
    <property type="match status" value="1"/>
</dbReference>
<evidence type="ECO:0000313" key="3">
    <source>
        <dbReference type="Proteomes" id="UP000291259"/>
    </source>
</evidence>
<dbReference type="InterPro" id="IPR043129">
    <property type="entry name" value="ATPase_NBD"/>
</dbReference>
<organism evidence="2 3">
    <name type="scientific">Agromyces protaetiae</name>
    <dbReference type="NCBI Taxonomy" id="2509455"/>
    <lineage>
        <taxon>Bacteria</taxon>
        <taxon>Bacillati</taxon>
        <taxon>Actinomycetota</taxon>
        <taxon>Actinomycetes</taxon>
        <taxon>Micrococcales</taxon>
        <taxon>Microbacteriaceae</taxon>
        <taxon>Agromyces</taxon>
    </lineage>
</organism>
<dbReference type="EMBL" id="CP035491">
    <property type="protein sequence ID" value="QAY74730.1"/>
    <property type="molecule type" value="Genomic_DNA"/>
</dbReference>
<proteinExistence type="inferred from homology"/>